<name>A0A7S3S9B2_EMIHU</name>
<dbReference type="InterPro" id="IPR023393">
    <property type="entry name" value="START-like_dom_sf"/>
</dbReference>
<evidence type="ECO:0000313" key="2">
    <source>
        <dbReference type="EMBL" id="CAE0548054.1"/>
    </source>
</evidence>
<proteinExistence type="predicted"/>
<accession>A0A7S3S9B2</accession>
<feature type="domain" description="START" evidence="1">
    <location>
        <begin position="1"/>
        <end position="154"/>
    </location>
</feature>
<evidence type="ECO:0000259" key="1">
    <source>
        <dbReference type="PROSITE" id="PS50848"/>
    </source>
</evidence>
<dbReference type="AlphaFoldDB" id="A0A7S3S9B2"/>
<dbReference type="EMBL" id="HBIR01021787">
    <property type="protein sequence ID" value="CAE0548054.1"/>
    <property type="molecule type" value="Transcribed_RNA"/>
</dbReference>
<dbReference type="PANTHER" id="PTHR19308">
    <property type="entry name" value="PHOSPHATIDYLCHOLINE TRANSFER PROTEIN"/>
    <property type="match status" value="1"/>
</dbReference>
<dbReference type="PROSITE" id="PS50848">
    <property type="entry name" value="START"/>
    <property type="match status" value="1"/>
</dbReference>
<dbReference type="SUPFAM" id="SSF55961">
    <property type="entry name" value="Bet v1-like"/>
    <property type="match status" value="1"/>
</dbReference>
<protein>
    <recommendedName>
        <fullName evidence="1">START domain-containing protein</fullName>
    </recommendedName>
</protein>
<organism evidence="2">
    <name type="scientific">Emiliania huxleyi</name>
    <name type="common">Coccolithophore</name>
    <name type="synonym">Pontosphaera huxleyi</name>
    <dbReference type="NCBI Taxonomy" id="2903"/>
    <lineage>
        <taxon>Eukaryota</taxon>
        <taxon>Haptista</taxon>
        <taxon>Haptophyta</taxon>
        <taxon>Prymnesiophyceae</taxon>
        <taxon>Isochrysidales</taxon>
        <taxon>Noelaerhabdaceae</taxon>
        <taxon>Emiliania</taxon>
    </lineage>
</organism>
<gene>
    <name evidence="2" type="ORF">EHUX00137_LOCUS16596</name>
</gene>
<dbReference type="GO" id="GO:0005737">
    <property type="term" value="C:cytoplasm"/>
    <property type="evidence" value="ECO:0007669"/>
    <property type="project" value="UniProtKB-ARBA"/>
</dbReference>
<dbReference type="InterPro" id="IPR002913">
    <property type="entry name" value="START_lipid-bd_dom"/>
</dbReference>
<dbReference type="InterPro" id="IPR051213">
    <property type="entry name" value="START_lipid_transfer"/>
</dbReference>
<dbReference type="PANTHER" id="PTHR19308:SF14">
    <property type="entry name" value="START DOMAIN-CONTAINING PROTEIN"/>
    <property type="match status" value="1"/>
</dbReference>
<sequence length="178" mass="19938">MLRLRRPSFNLAACAQAVRAVLADPDKRRLTDPLWQSTEVVRSLPSRLVRIEGWRTLEFGIVTERFKAPAVVVSPRDSLVVRVRLKSVDGTRVRLVQRSVDAPALAVPRGYVRLRLACGGYQIRAVAPDRCTTVYVNALDPNGYVPKPVVRTTMPDRAMTVAKAAQAAERHRKTGKWR</sequence>
<reference evidence="2" key="1">
    <citation type="submission" date="2021-01" db="EMBL/GenBank/DDBJ databases">
        <authorList>
            <person name="Corre E."/>
            <person name="Pelletier E."/>
            <person name="Niang G."/>
            <person name="Scheremetjew M."/>
            <person name="Finn R."/>
            <person name="Kale V."/>
            <person name="Holt S."/>
            <person name="Cochrane G."/>
            <person name="Meng A."/>
            <person name="Brown T."/>
            <person name="Cohen L."/>
        </authorList>
    </citation>
    <scope>NUCLEOTIDE SEQUENCE</scope>
    <source>
        <strain evidence="2">379</strain>
    </source>
</reference>
<dbReference type="GO" id="GO:0008289">
    <property type="term" value="F:lipid binding"/>
    <property type="evidence" value="ECO:0007669"/>
    <property type="project" value="InterPro"/>
</dbReference>
<dbReference type="Pfam" id="PF01852">
    <property type="entry name" value="START"/>
    <property type="match status" value="1"/>
</dbReference>
<dbReference type="Gene3D" id="3.30.530.20">
    <property type="match status" value="1"/>
</dbReference>